<comment type="caution">
    <text evidence="5">The sequence shown here is derived from an EMBL/GenBank/DDBJ whole genome shotgun (WGS) entry which is preliminary data.</text>
</comment>
<dbReference type="Pfam" id="PF08240">
    <property type="entry name" value="ADH_N"/>
    <property type="match status" value="1"/>
</dbReference>
<evidence type="ECO:0000313" key="5">
    <source>
        <dbReference type="EMBL" id="KAF2101536.1"/>
    </source>
</evidence>
<evidence type="ECO:0000256" key="3">
    <source>
        <dbReference type="ARBA" id="ARBA00023002"/>
    </source>
</evidence>
<reference evidence="5" key="1">
    <citation type="journal article" date="2020" name="Stud. Mycol.">
        <title>101 Dothideomycetes genomes: a test case for predicting lifestyles and emergence of pathogens.</title>
        <authorList>
            <person name="Haridas S."/>
            <person name="Albert R."/>
            <person name="Binder M."/>
            <person name="Bloem J."/>
            <person name="Labutti K."/>
            <person name="Salamov A."/>
            <person name="Andreopoulos B."/>
            <person name="Baker S."/>
            <person name="Barry K."/>
            <person name="Bills G."/>
            <person name="Bluhm B."/>
            <person name="Cannon C."/>
            <person name="Castanera R."/>
            <person name="Culley D."/>
            <person name="Daum C."/>
            <person name="Ezra D."/>
            <person name="Gonzalez J."/>
            <person name="Henrissat B."/>
            <person name="Kuo A."/>
            <person name="Liang C."/>
            <person name="Lipzen A."/>
            <person name="Lutzoni F."/>
            <person name="Magnuson J."/>
            <person name="Mondo S."/>
            <person name="Nolan M."/>
            <person name="Ohm R."/>
            <person name="Pangilinan J."/>
            <person name="Park H.-J."/>
            <person name="Ramirez L."/>
            <person name="Alfaro M."/>
            <person name="Sun H."/>
            <person name="Tritt A."/>
            <person name="Yoshinaga Y."/>
            <person name="Zwiers L.-H."/>
            <person name="Turgeon B."/>
            <person name="Goodwin S."/>
            <person name="Spatafora J."/>
            <person name="Crous P."/>
            <person name="Grigoriev I."/>
        </authorList>
    </citation>
    <scope>NUCLEOTIDE SEQUENCE</scope>
    <source>
        <strain evidence="5">CBS 133067</strain>
    </source>
</reference>
<evidence type="ECO:0000256" key="1">
    <source>
        <dbReference type="ARBA" id="ARBA00008072"/>
    </source>
</evidence>
<evidence type="ECO:0000256" key="2">
    <source>
        <dbReference type="ARBA" id="ARBA00011245"/>
    </source>
</evidence>
<dbReference type="Proteomes" id="UP000799772">
    <property type="component" value="Unassembled WGS sequence"/>
</dbReference>
<dbReference type="CDD" id="cd08249">
    <property type="entry name" value="enoyl_reductase_like"/>
    <property type="match status" value="1"/>
</dbReference>
<protein>
    <submittedName>
        <fullName evidence="5">Quinone reductase</fullName>
    </submittedName>
</protein>
<comment type="similarity">
    <text evidence="1">Belongs to the zinc-containing alcohol dehydrogenase family.</text>
</comment>
<dbReference type="GO" id="GO:0016651">
    <property type="term" value="F:oxidoreductase activity, acting on NAD(P)H"/>
    <property type="evidence" value="ECO:0007669"/>
    <property type="project" value="InterPro"/>
</dbReference>
<name>A0A9P4INU7_9PEZI</name>
<dbReference type="InterPro" id="IPR013154">
    <property type="entry name" value="ADH-like_N"/>
</dbReference>
<dbReference type="Gene3D" id="3.40.50.720">
    <property type="entry name" value="NAD(P)-binding Rossmann-like Domain"/>
    <property type="match status" value="1"/>
</dbReference>
<keyword evidence="3" id="KW-0560">Oxidoreductase</keyword>
<accession>A0A9P4INU7</accession>
<evidence type="ECO:0000313" key="6">
    <source>
        <dbReference type="Proteomes" id="UP000799772"/>
    </source>
</evidence>
<dbReference type="EMBL" id="ML978123">
    <property type="protein sequence ID" value="KAF2101536.1"/>
    <property type="molecule type" value="Genomic_DNA"/>
</dbReference>
<sequence length="340" mass="36052">MANKAAWLMAKQAKPFKVDEALMPVPGDDEVVIRNHAVGINAADILVQQLGIIYQKYPKVIGVDVAGEVTTVGEKVIKFKPGDRVLAWIKSNMAEAGSDGAFQLFAKTSGDFVCKIPDDVPFKNACVMPQGMGTASMGLFAKEDGLGLPYPQVPPKPTGEVIVVWAGATSVGSCAIQLAVAAGLEVASTASERNHEYCKNLGAKWVFDYKSETVVDDILKALEGKTSVGVMDAWSRDPFPGKSAELAMKLKGNSFLQTVFPSILLPKEVPEGLTLGHVSGMHADVVSAVWGDWMPKALAAGTLKCAPEPLVVGQGLEEVQTAFDHGAFSTSAQKLVVELP</sequence>
<proteinExistence type="inferred from homology"/>
<dbReference type="PANTHER" id="PTHR45348:SF2">
    <property type="entry name" value="ZINC-TYPE ALCOHOL DEHYDROGENASE-LIKE PROTEIN C2E1P3.01"/>
    <property type="match status" value="1"/>
</dbReference>
<dbReference type="SUPFAM" id="SSF50129">
    <property type="entry name" value="GroES-like"/>
    <property type="match status" value="1"/>
</dbReference>
<dbReference type="Pfam" id="PF00107">
    <property type="entry name" value="ADH_zinc_N"/>
    <property type="match status" value="1"/>
</dbReference>
<gene>
    <name evidence="5" type="ORF">NA57DRAFT_72976</name>
</gene>
<dbReference type="PANTHER" id="PTHR45348">
    <property type="entry name" value="HYPOTHETICAL OXIDOREDUCTASE (EUROFUNG)"/>
    <property type="match status" value="1"/>
</dbReference>
<dbReference type="InterPro" id="IPR036291">
    <property type="entry name" value="NAD(P)-bd_dom_sf"/>
</dbReference>
<dbReference type="OrthoDB" id="48317at2759"/>
<dbReference type="SMART" id="SM00829">
    <property type="entry name" value="PKS_ER"/>
    <property type="match status" value="1"/>
</dbReference>
<keyword evidence="6" id="KW-1185">Reference proteome</keyword>
<organism evidence="5 6">
    <name type="scientific">Rhizodiscina lignyota</name>
    <dbReference type="NCBI Taxonomy" id="1504668"/>
    <lineage>
        <taxon>Eukaryota</taxon>
        <taxon>Fungi</taxon>
        <taxon>Dikarya</taxon>
        <taxon>Ascomycota</taxon>
        <taxon>Pezizomycotina</taxon>
        <taxon>Dothideomycetes</taxon>
        <taxon>Pleosporomycetidae</taxon>
        <taxon>Aulographales</taxon>
        <taxon>Rhizodiscinaceae</taxon>
        <taxon>Rhizodiscina</taxon>
    </lineage>
</organism>
<dbReference type="InterPro" id="IPR013149">
    <property type="entry name" value="ADH-like_C"/>
</dbReference>
<dbReference type="InterPro" id="IPR047122">
    <property type="entry name" value="Trans-enoyl_RdTase-like"/>
</dbReference>
<dbReference type="InterPro" id="IPR020843">
    <property type="entry name" value="ER"/>
</dbReference>
<comment type="subunit">
    <text evidence="2">Monomer.</text>
</comment>
<dbReference type="InterPro" id="IPR011032">
    <property type="entry name" value="GroES-like_sf"/>
</dbReference>
<evidence type="ECO:0000259" key="4">
    <source>
        <dbReference type="SMART" id="SM00829"/>
    </source>
</evidence>
<dbReference type="AlphaFoldDB" id="A0A9P4INU7"/>
<feature type="domain" description="Enoyl reductase (ER)" evidence="4">
    <location>
        <begin position="11"/>
        <end position="337"/>
    </location>
</feature>
<dbReference type="SUPFAM" id="SSF51735">
    <property type="entry name" value="NAD(P)-binding Rossmann-fold domains"/>
    <property type="match status" value="1"/>
</dbReference>
<dbReference type="Gene3D" id="3.90.180.10">
    <property type="entry name" value="Medium-chain alcohol dehydrogenases, catalytic domain"/>
    <property type="match status" value="1"/>
</dbReference>